<accession>A0A1D2V9S0</accession>
<dbReference type="PANTHER" id="PTHR13255">
    <property type="entry name" value="ATAXIN-10"/>
    <property type="match status" value="1"/>
</dbReference>
<feature type="domain" description="Ataxin-10" evidence="6">
    <location>
        <begin position="2"/>
        <end position="62"/>
    </location>
</feature>
<evidence type="ECO:0000313" key="8">
    <source>
        <dbReference type="Proteomes" id="UP000095038"/>
    </source>
</evidence>
<organism evidence="7 8">
    <name type="scientific">Ascoidea rubescens DSM 1968</name>
    <dbReference type="NCBI Taxonomy" id="1344418"/>
    <lineage>
        <taxon>Eukaryota</taxon>
        <taxon>Fungi</taxon>
        <taxon>Dikarya</taxon>
        <taxon>Ascomycota</taxon>
        <taxon>Saccharomycotina</taxon>
        <taxon>Saccharomycetes</taxon>
        <taxon>Ascoideaceae</taxon>
        <taxon>Ascoidea</taxon>
    </lineage>
</organism>
<evidence type="ECO:0000313" key="7">
    <source>
        <dbReference type="EMBL" id="ODV58390.1"/>
    </source>
</evidence>
<evidence type="ECO:0000256" key="3">
    <source>
        <dbReference type="ARBA" id="ARBA00023306"/>
    </source>
</evidence>
<evidence type="ECO:0000259" key="6">
    <source>
        <dbReference type="Pfam" id="PF09759"/>
    </source>
</evidence>
<protein>
    <recommendedName>
        <fullName evidence="5">Ataxin-10 homolog</fullName>
    </recommendedName>
</protein>
<name>A0A1D2V9S0_9ASCO</name>
<dbReference type="EMBL" id="KV454492">
    <property type="protein sequence ID" value="ODV58390.1"/>
    <property type="molecule type" value="Genomic_DNA"/>
</dbReference>
<dbReference type="InterPro" id="IPR019156">
    <property type="entry name" value="Ataxin-10_domain"/>
</dbReference>
<sequence length="65" mass="7715">MLIVDNFDNQEALRNEHGLEILLENCIIDEYNPFIKERVIICLKVSLKDNQKNQNFIRKIEKIAN</sequence>
<dbReference type="InParanoid" id="A0A1D2V9S0"/>
<evidence type="ECO:0000256" key="4">
    <source>
        <dbReference type="ARBA" id="ARBA00044746"/>
    </source>
</evidence>
<evidence type="ECO:0000256" key="5">
    <source>
        <dbReference type="ARBA" id="ARBA00044801"/>
    </source>
</evidence>
<evidence type="ECO:0000256" key="1">
    <source>
        <dbReference type="ARBA" id="ARBA00008384"/>
    </source>
</evidence>
<dbReference type="OrthoDB" id="379794at2759"/>
<evidence type="ECO:0000256" key="2">
    <source>
        <dbReference type="ARBA" id="ARBA00022618"/>
    </source>
</evidence>
<keyword evidence="2" id="KW-0132">Cell division</keyword>
<comment type="function">
    <text evidence="4">May play a role in the regulation of cytokinesis.</text>
</comment>
<dbReference type="AlphaFoldDB" id="A0A1D2V9S0"/>
<gene>
    <name evidence="7" type="ORF">ASCRUDRAFT_77877</name>
</gene>
<dbReference type="InterPro" id="IPR051374">
    <property type="entry name" value="Ataxin-10/CTR86_families"/>
</dbReference>
<reference evidence="8" key="1">
    <citation type="submission" date="2016-05" db="EMBL/GenBank/DDBJ databases">
        <title>Comparative genomics of biotechnologically important yeasts.</title>
        <authorList>
            <consortium name="DOE Joint Genome Institute"/>
            <person name="Riley R."/>
            <person name="Haridas S."/>
            <person name="Wolfe K.H."/>
            <person name="Lopes M.R."/>
            <person name="Hittinger C.T."/>
            <person name="Goker M."/>
            <person name="Salamov A."/>
            <person name="Wisecaver J."/>
            <person name="Long T.M."/>
            <person name="Aerts A.L."/>
            <person name="Barry K."/>
            <person name="Choi C."/>
            <person name="Clum A."/>
            <person name="Coughlan A.Y."/>
            <person name="Deshpande S."/>
            <person name="Douglass A.P."/>
            <person name="Hanson S.J."/>
            <person name="Klenk H.-P."/>
            <person name="Labutti K."/>
            <person name="Lapidus A."/>
            <person name="Lindquist E."/>
            <person name="Lipzen A."/>
            <person name="Meier-Kolthoff J.P."/>
            <person name="Ohm R.A."/>
            <person name="Otillar R.P."/>
            <person name="Pangilinan J."/>
            <person name="Peng Y."/>
            <person name="Rokas A."/>
            <person name="Rosa C.A."/>
            <person name="Scheuner C."/>
            <person name="Sibirny A.A."/>
            <person name="Slot J.C."/>
            <person name="Stielow J.B."/>
            <person name="Sun H."/>
            <person name="Kurtzman C.P."/>
            <person name="Blackwell M."/>
            <person name="Grigoriev I.V."/>
            <person name="Jeffries T.W."/>
        </authorList>
    </citation>
    <scope>NUCLEOTIDE SEQUENCE [LARGE SCALE GENOMIC DNA]</scope>
    <source>
        <strain evidence="8">DSM 1968</strain>
    </source>
</reference>
<keyword evidence="3" id="KW-0131">Cell cycle</keyword>
<proteinExistence type="inferred from homology"/>
<dbReference type="PANTHER" id="PTHR13255:SF0">
    <property type="entry name" value="ATAXIN-10"/>
    <property type="match status" value="1"/>
</dbReference>
<dbReference type="GO" id="GO:0051301">
    <property type="term" value="P:cell division"/>
    <property type="evidence" value="ECO:0007669"/>
    <property type="project" value="UniProtKB-KW"/>
</dbReference>
<dbReference type="RefSeq" id="XP_020044697.1">
    <property type="nucleotide sequence ID" value="XM_020194044.1"/>
</dbReference>
<dbReference type="Proteomes" id="UP000095038">
    <property type="component" value="Unassembled WGS sequence"/>
</dbReference>
<dbReference type="GeneID" id="30967680"/>
<dbReference type="GO" id="GO:0005829">
    <property type="term" value="C:cytosol"/>
    <property type="evidence" value="ECO:0007669"/>
    <property type="project" value="TreeGrafter"/>
</dbReference>
<dbReference type="Pfam" id="PF09759">
    <property type="entry name" value="Atx10homo_assoc"/>
    <property type="match status" value="1"/>
</dbReference>
<comment type="similarity">
    <text evidence="1">Belongs to the ataxin-10 family.</text>
</comment>
<keyword evidence="8" id="KW-1185">Reference proteome</keyword>